<gene>
    <name evidence="2" type="ORF">BDN70DRAFT_20834</name>
</gene>
<organism evidence="2 3">
    <name type="scientific">Pholiota conissans</name>
    <dbReference type="NCBI Taxonomy" id="109636"/>
    <lineage>
        <taxon>Eukaryota</taxon>
        <taxon>Fungi</taxon>
        <taxon>Dikarya</taxon>
        <taxon>Basidiomycota</taxon>
        <taxon>Agaricomycotina</taxon>
        <taxon>Agaricomycetes</taxon>
        <taxon>Agaricomycetidae</taxon>
        <taxon>Agaricales</taxon>
        <taxon>Agaricineae</taxon>
        <taxon>Strophariaceae</taxon>
        <taxon>Pholiota</taxon>
    </lineage>
</organism>
<dbReference type="AlphaFoldDB" id="A0A9P5ZF39"/>
<evidence type="ECO:0000313" key="2">
    <source>
        <dbReference type="EMBL" id="KAF9486559.1"/>
    </source>
</evidence>
<feature type="compositionally biased region" description="Acidic residues" evidence="1">
    <location>
        <begin position="152"/>
        <end position="172"/>
    </location>
</feature>
<dbReference type="EMBL" id="MU155130">
    <property type="protein sequence ID" value="KAF9486559.1"/>
    <property type="molecule type" value="Genomic_DNA"/>
</dbReference>
<dbReference type="OrthoDB" id="9450131at2759"/>
<evidence type="ECO:0000313" key="3">
    <source>
        <dbReference type="Proteomes" id="UP000807469"/>
    </source>
</evidence>
<proteinExistence type="predicted"/>
<feature type="region of interest" description="Disordered" evidence="1">
    <location>
        <begin position="1"/>
        <end position="25"/>
    </location>
</feature>
<accession>A0A9P5ZF39</accession>
<name>A0A9P5ZF39_9AGAR</name>
<reference evidence="2" key="1">
    <citation type="submission" date="2020-11" db="EMBL/GenBank/DDBJ databases">
        <authorList>
            <consortium name="DOE Joint Genome Institute"/>
            <person name="Ahrendt S."/>
            <person name="Riley R."/>
            <person name="Andreopoulos W."/>
            <person name="Labutti K."/>
            <person name="Pangilinan J."/>
            <person name="Ruiz-Duenas F.J."/>
            <person name="Barrasa J.M."/>
            <person name="Sanchez-Garcia M."/>
            <person name="Camarero S."/>
            <person name="Miyauchi S."/>
            <person name="Serrano A."/>
            <person name="Linde D."/>
            <person name="Babiker R."/>
            <person name="Drula E."/>
            <person name="Ayuso-Fernandez I."/>
            <person name="Pacheco R."/>
            <person name="Padilla G."/>
            <person name="Ferreira P."/>
            <person name="Barriuso J."/>
            <person name="Kellner H."/>
            <person name="Castanera R."/>
            <person name="Alfaro M."/>
            <person name="Ramirez L."/>
            <person name="Pisabarro A.G."/>
            <person name="Kuo A."/>
            <person name="Tritt A."/>
            <person name="Lipzen A."/>
            <person name="He G."/>
            <person name="Yan M."/>
            <person name="Ng V."/>
            <person name="Cullen D."/>
            <person name="Martin F."/>
            <person name="Rosso M.-N."/>
            <person name="Henrissat B."/>
            <person name="Hibbett D."/>
            <person name="Martinez A.T."/>
            <person name="Grigoriev I.V."/>
        </authorList>
    </citation>
    <scope>NUCLEOTIDE SEQUENCE</scope>
    <source>
        <strain evidence="2">CIRM-BRFM 674</strain>
    </source>
</reference>
<dbReference type="Proteomes" id="UP000807469">
    <property type="component" value="Unassembled WGS sequence"/>
</dbReference>
<protein>
    <submittedName>
        <fullName evidence="2">Uncharacterized protein</fullName>
    </submittedName>
</protein>
<feature type="region of interest" description="Disordered" evidence="1">
    <location>
        <begin position="133"/>
        <end position="187"/>
    </location>
</feature>
<sequence length="254" mass="27913">MARSTWGASWWGGRRRKTQAQARPGLAGVRAHSHSAGFMLHEDSERTTRGGHAPAQGYAYSYSELMPPSSIFKDVTDSAAVSTASLPMPIDALGSPPRVMPCDAVAANFILDTSLPYSLIARDTLRALGYTRVPSNGDDNFSHRRGGAQDADHDDSDGEEEDDEEDEDEEDDDKRKRRKEKERDAEVEVTIQGVQTKARVARAGEAGRLGVQFLRDAGVSVFFPREEGVGPVLYCEFWFLFSKALCLVVSGWSL</sequence>
<keyword evidence="3" id="KW-1185">Reference proteome</keyword>
<evidence type="ECO:0000256" key="1">
    <source>
        <dbReference type="SAM" id="MobiDB-lite"/>
    </source>
</evidence>
<comment type="caution">
    <text evidence="2">The sequence shown here is derived from an EMBL/GenBank/DDBJ whole genome shotgun (WGS) entry which is preliminary data.</text>
</comment>